<comment type="similarity">
    <text evidence="1 2">Belongs to the small heat shock protein (HSP20) family.</text>
</comment>
<reference evidence="4 5" key="1">
    <citation type="submission" date="2020-05" db="EMBL/GenBank/DDBJ databases">
        <title>Draft genome sequence of Desulfovibrio sp. strain HN2T.</title>
        <authorList>
            <person name="Ueno A."/>
            <person name="Tamazawa S."/>
            <person name="Tamamura S."/>
            <person name="Murakami T."/>
            <person name="Kiyama T."/>
            <person name="Inomata H."/>
            <person name="Amano Y."/>
            <person name="Miyakawa K."/>
            <person name="Tamaki H."/>
            <person name="Naganuma T."/>
            <person name="Kaneko K."/>
        </authorList>
    </citation>
    <scope>NUCLEOTIDE SEQUENCE [LARGE SCALE GENOMIC DNA]</scope>
    <source>
        <strain evidence="4 5">HN2</strain>
    </source>
</reference>
<name>A0A7J0BGW7_9BACT</name>
<dbReference type="PROSITE" id="PS01031">
    <property type="entry name" value="SHSP"/>
    <property type="match status" value="1"/>
</dbReference>
<dbReference type="SUPFAM" id="SSF49764">
    <property type="entry name" value="HSP20-like chaperones"/>
    <property type="match status" value="1"/>
</dbReference>
<dbReference type="Gene3D" id="2.60.40.790">
    <property type="match status" value="1"/>
</dbReference>
<accession>A0A7J0BGW7</accession>
<evidence type="ECO:0000259" key="3">
    <source>
        <dbReference type="PROSITE" id="PS01031"/>
    </source>
</evidence>
<evidence type="ECO:0000313" key="5">
    <source>
        <dbReference type="Proteomes" id="UP000503840"/>
    </source>
</evidence>
<dbReference type="InterPro" id="IPR031107">
    <property type="entry name" value="Small_HSP"/>
</dbReference>
<keyword evidence="5" id="KW-1185">Reference proteome</keyword>
<dbReference type="Pfam" id="PF00011">
    <property type="entry name" value="HSP20"/>
    <property type="match status" value="1"/>
</dbReference>
<gene>
    <name evidence="4" type="ORF">DSM101010T_13240</name>
</gene>
<dbReference type="Proteomes" id="UP000503840">
    <property type="component" value="Unassembled WGS sequence"/>
</dbReference>
<comment type="caution">
    <text evidence="4">The sequence shown here is derived from an EMBL/GenBank/DDBJ whole genome shotgun (WGS) entry which is preliminary data.</text>
</comment>
<proteinExistence type="inferred from homology"/>
<evidence type="ECO:0000256" key="1">
    <source>
        <dbReference type="PROSITE-ProRule" id="PRU00285"/>
    </source>
</evidence>
<organism evidence="4 5">
    <name type="scientific">Desulfovibrio subterraneus</name>
    <dbReference type="NCBI Taxonomy" id="2718620"/>
    <lineage>
        <taxon>Bacteria</taxon>
        <taxon>Pseudomonadati</taxon>
        <taxon>Thermodesulfobacteriota</taxon>
        <taxon>Desulfovibrionia</taxon>
        <taxon>Desulfovibrionales</taxon>
        <taxon>Desulfovibrionaceae</taxon>
        <taxon>Desulfovibrio</taxon>
    </lineage>
</organism>
<evidence type="ECO:0000313" key="4">
    <source>
        <dbReference type="EMBL" id="GFM32959.1"/>
    </source>
</evidence>
<dbReference type="AlphaFoldDB" id="A0A7J0BGW7"/>
<dbReference type="PANTHER" id="PTHR11527">
    <property type="entry name" value="HEAT-SHOCK PROTEIN 20 FAMILY MEMBER"/>
    <property type="match status" value="1"/>
</dbReference>
<evidence type="ECO:0000256" key="2">
    <source>
        <dbReference type="RuleBase" id="RU003616"/>
    </source>
</evidence>
<dbReference type="RefSeq" id="WP_174404613.1">
    <property type="nucleotide sequence ID" value="NZ_BLVO01000012.1"/>
</dbReference>
<dbReference type="InterPro" id="IPR008978">
    <property type="entry name" value="HSP20-like_chaperone"/>
</dbReference>
<sequence length="120" mass="13443">MKNEVAKTETALRRIVPASDIVEREEGFHVILDIPGVTREALSIEIEENELTVTGRAERQADSALRRIHTEFGPVEFARTFTLTDMVDRDKVTASLANGVLELYLPRAEAAKPRRIEVNA</sequence>
<dbReference type="CDD" id="cd06464">
    <property type="entry name" value="ACD_sHsps-like"/>
    <property type="match status" value="1"/>
</dbReference>
<protein>
    <submittedName>
        <fullName evidence="4">Molecular chaperone Hsp20</fullName>
    </submittedName>
</protein>
<dbReference type="EMBL" id="BLVO01000012">
    <property type="protein sequence ID" value="GFM32959.1"/>
    <property type="molecule type" value="Genomic_DNA"/>
</dbReference>
<dbReference type="InterPro" id="IPR002068">
    <property type="entry name" value="A-crystallin/Hsp20_dom"/>
</dbReference>
<feature type="domain" description="SHSP" evidence="3">
    <location>
        <begin position="10"/>
        <end position="120"/>
    </location>
</feature>